<dbReference type="AlphaFoldDB" id="A0A2A3JW18"/>
<comment type="caution">
    <text evidence="2">The sequence shown here is derived from an EMBL/GenBank/DDBJ whole genome shotgun (WGS) entry which is preliminary data.</text>
</comment>
<reference evidence="3" key="2">
    <citation type="submission" date="2023-07" db="EMBL/GenBank/DDBJ databases">
        <title>Yangia mangrovi SAOS 153D genome.</title>
        <authorList>
            <person name="Verma A."/>
            <person name="Pal Y."/>
            <person name="Sundharam S."/>
            <person name="Bisht B."/>
            <person name="Srinivasan K."/>
        </authorList>
    </citation>
    <scope>NUCLEOTIDE SEQUENCE [LARGE SCALE GENOMIC DNA]</scope>
    <source>
        <strain evidence="3">SAOS 153D</strain>
    </source>
</reference>
<accession>A0A2A3JW18</accession>
<dbReference type="OrthoDB" id="547419at2"/>
<dbReference type="SUPFAM" id="SSF52540">
    <property type="entry name" value="P-loop containing nucleoside triphosphate hydrolases"/>
    <property type="match status" value="1"/>
</dbReference>
<reference evidence="1" key="3">
    <citation type="submission" date="2024-05" db="EMBL/GenBank/DDBJ databases">
        <title>Yangia mangrovi SAOS 153D genome.</title>
        <authorList>
            <person name="Verma A."/>
            <person name="Pal Y."/>
            <person name="Sundharam S."/>
            <person name="Bisht B."/>
            <person name="Srinivasan K."/>
        </authorList>
    </citation>
    <scope>NUCLEOTIDE SEQUENCE</scope>
    <source>
        <strain evidence="1">SAOS 153D</strain>
    </source>
</reference>
<dbReference type="EMBL" id="NTHN01000139">
    <property type="protein sequence ID" value="PBD19381.1"/>
    <property type="molecule type" value="Genomic_DNA"/>
</dbReference>
<keyword evidence="3" id="KW-1185">Reference proteome</keyword>
<protein>
    <submittedName>
        <fullName evidence="2">Uncharacterized protein</fullName>
    </submittedName>
</protein>
<dbReference type="EMBL" id="NTHN02000057">
    <property type="protein sequence ID" value="MCT4372843.1"/>
    <property type="molecule type" value="Genomic_DNA"/>
</dbReference>
<organism evidence="2">
    <name type="scientific">Alloyangia mangrovi</name>
    <dbReference type="NCBI Taxonomy" id="1779329"/>
    <lineage>
        <taxon>Bacteria</taxon>
        <taxon>Pseudomonadati</taxon>
        <taxon>Pseudomonadota</taxon>
        <taxon>Alphaproteobacteria</taxon>
        <taxon>Rhodobacterales</taxon>
        <taxon>Roseobacteraceae</taxon>
        <taxon>Alloyangia</taxon>
    </lineage>
</organism>
<dbReference type="InterPro" id="IPR027417">
    <property type="entry name" value="P-loop_NTPase"/>
</dbReference>
<name>A0A2A3JW18_9RHOB</name>
<gene>
    <name evidence="1" type="ORF">CLG85_022055</name>
    <name evidence="2" type="ORF">CLG85_09665</name>
</gene>
<dbReference type="Proteomes" id="UP000217448">
    <property type="component" value="Unassembled WGS sequence"/>
</dbReference>
<dbReference type="RefSeq" id="WP_095882071.1">
    <property type="nucleotide sequence ID" value="NZ_NTHN02000057.1"/>
</dbReference>
<evidence type="ECO:0000313" key="3">
    <source>
        <dbReference type="Proteomes" id="UP000217448"/>
    </source>
</evidence>
<reference evidence="2" key="1">
    <citation type="submission" date="2017-09" db="EMBL/GenBank/DDBJ databases">
        <title>Yangia sp. SAOS 153D whole genome sequencing.</title>
        <authorList>
            <person name="Verma A."/>
            <person name="Krishnamurthi S."/>
        </authorList>
    </citation>
    <scope>NUCLEOTIDE SEQUENCE [LARGE SCALE GENOMIC DNA]</scope>
    <source>
        <strain evidence="2">SAOS 153D</strain>
    </source>
</reference>
<dbReference type="Gene3D" id="3.40.50.300">
    <property type="entry name" value="P-loop containing nucleotide triphosphate hydrolases"/>
    <property type="match status" value="1"/>
</dbReference>
<evidence type="ECO:0000313" key="1">
    <source>
        <dbReference type="EMBL" id="MCT4372843.1"/>
    </source>
</evidence>
<evidence type="ECO:0000313" key="2">
    <source>
        <dbReference type="EMBL" id="PBD19381.1"/>
    </source>
</evidence>
<proteinExistence type="predicted"/>
<sequence length="332" mass="36944">MMIDSGAEVVLHIGGQKCGSSALQGYLFFGRHGLAKHGIRYLDDELGDDLAKAKSHSNLLPRLRQTGAESWVRDRLSLLDWADPSKRYVLSSEGFCEIRNVESYATALAPLGDFGRVHIVLYVRSQVELIYSGWQQWGSHLSFSDWVESALKRDFANWDRILSAWRRALPDARFSVRIFSRDHFPDGDLVADFRQLLGWPSVQLLVKKAANPTFDDLTVLAVQRLAAKNKVEPGPIMISMKKAGVVLPRSGENLVLDAVLQAKISDHYAVSNACFLKNAGIGYAEAERLIVPKIPRCSPYSEEDVARHQQVVVENLEKVAGQEGCRALGLCL</sequence>